<organism evidence="2 3">
    <name type="scientific">Boothiomyces macroporosus</name>
    <dbReference type="NCBI Taxonomy" id="261099"/>
    <lineage>
        <taxon>Eukaryota</taxon>
        <taxon>Fungi</taxon>
        <taxon>Fungi incertae sedis</taxon>
        <taxon>Chytridiomycota</taxon>
        <taxon>Chytridiomycota incertae sedis</taxon>
        <taxon>Chytridiomycetes</taxon>
        <taxon>Rhizophydiales</taxon>
        <taxon>Terramycetaceae</taxon>
        <taxon>Boothiomyces</taxon>
    </lineage>
</organism>
<reference evidence="2" key="1">
    <citation type="submission" date="2020-05" db="EMBL/GenBank/DDBJ databases">
        <title>Phylogenomic resolution of chytrid fungi.</title>
        <authorList>
            <person name="Stajich J.E."/>
            <person name="Amses K."/>
            <person name="Simmons R."/>
            <person name="Seto K."/>
            <person name="Myers J."/>
            <person name="Bonds A."/>
            <person name="Quandt C.A."/>
            <person name="Barry K."/>
            <person name="Liu P."/>
            <person name="Grigoriev I."/>
            <person name="Longcore J.E."/>
            <person name="James T.Y."/>
        </authorList>
    </citation>
    <scope>NUCLEOTIDE SEQUENCE</scope>
    <source>
        <strain evidence="2">PLAUS21</strain>
    </source>
</reference>
<keyword evidence="1" id="KW-1133">Transmembrane helix</keyword>
<dbReference type="Proteomes" id="UP001210925">
    <property type="component" value="Unassembled WGS sequence"/>
</dbReference>
<keyword evidence="1" id="KW-0472">Membrane</keyword>
<evidence type="ECO:0000313" key="2">
    <source>
        <dbReference type="EMBL" id="KAJ3256156.1"/>
    </source>
</evidence>
<protein>
    <submittedName>
        <fullName evidence="2">Uncharacterized protein</fullName>
    </submittedName>
</protein>
<feature type="transmembrane region" description="Helical" evidence="1">
    <location>
        <begin position="24"/>
        <end position="44"/>
    </location>
</feature>
<sequence>MEESLYTTDYTFVQSKYSCIKSFYPLHVLMAYIIGLSGIMCMVTRLVPSIQWMHVWFGRIYILAMLWATAFSLLIYNTGLPTGVLFSFLWVMGGLTIGWLAISIHSVLIGNKAMSNLSKRIAQDGLDQKSSIKDLIAIEKQAITRSKTILQRIFSLKTLHGCLMFTSWINISGRIGVTNPGDEFECYAYPAYKPIATSRFNGTGTANNITLIPPKDPNYSKAPWAYREAQWAVMLSLGPLSVAFLIAVFYAVTINQATKKSNPNQSTVVLLLPEDQ</sequence>
<keyword evidence="1" id="KW-0812">Transmembrane</keyword>
<gene>
    <name evidence="2" type="ORF">HK103_005725</name>
</gene>
<dbReference type="EMBL" id="JADGKB010000055">
    <property type="protein sequence ID" value="KAJ3256156.1"/>
    <property type="molecule type" value="Genomic_DNA"/>
</dbReference>
<dbReference type="AlphaFoldDB" id="A0AAD5UEW8"/>
<feature type="transmembrane region" description="Helical" evidence="1">
    <location>
        <begin position="88"/>
        <end position="110"/>
    </location>
</feature>
<feature type="transmembrane region" description="Helical" evidence="1">
    <location>
        <begin position="56"/>
        <end position="76"/>
    </location>
</feature>
<comment type="caution">
    <text evidence="2">The sequence shown here is derived from an EMBL/GenBank/DDBJ whole genome shotgun (WGS) entry which is preliminary data.</text>
</comment>
<evidence type="ECO:0000313" key="3">
    <source>
        <dbReference type="Proteomes" id="UP001210925"/>
    </source>
</evidence>
<evidence type="ECO:0000256" key="1">
    <source>
        <dbReference type="SAM" id="Phobius"/>
    </source>
</evidence>
<feature type="transmembrane region" description="Helical" evidence="1">
    <location>
        <begin position="231"/>
        <end position="252"/>
    </location>
</feature>
<accession>A0AAD5UEW8</accession>
<name>A0AAD5UEW8_9FUNG</name>
<keyword evidence="3" id="KW-1185">Reference proteome</keyword>
<proteinExistence type="predicted"/>